<dbReference type="GO" id="GO:0006352">
    <property type="term" value="P:DNA-templated transcription initiation"/>
    <property type="evidence" value="ECO:0007669"/>
    <property type="project" value="InterPro"/>
</dbReference>
<sequence>MTAGPPTDAEIIAASRRRPEGFAAVFDRYYAEIHRYVDRRLGADAADDIAAETFLIAFRGRAAFDPAHASARPWLYGIATRLVSRHRRTELRRYRALARLRSAEAVEGHEDRVLSAVAAADGPLSAALAGLAHGDRDVLLLVALGDLGYAEVAEALDIAYGTVCSRLSRARRKIKAVLPDAHLGDTRG</sequence>
<dbReference type="Gene3D" id="1.10.1740.10">
    <property type="match status" value="1"/>
</dbReference>
<dbReference type="InterPro" id="IPR014284">
    <property type="entry name" value="RNA_pol_sigma-70_dom"/>
</dbReference>
<evidence type="ECO:0000256" key="3">
    <source>
        <dbReference type="ARBA" id="ARBA00023082"/>
    </source>
</evidence>
<dbReference type="RefSeq" id="WP_153536830.1">
    <property type="nucleotide sequence ID" value="NZ_WEGH01000003.1"/>
</dbReference>
<dbReference type="InterPro" id="IPR013325">
    <property type="entry name" value="RNA_pol_sigma_r2"/>
</dbReference>
<gene>
    <name evidence="7" type="primary">ylaC_2</name>
    <name evidence="7" type="ORF">ACRB68_52770</name>
</gene>
<evidence type="ECO:0000256" key="1">
    <source>
        <dbReference type="ARBA" id="ARBA00010641"/>
    </source>
</evidence>
<dbReference type="EMBL" id="WEGH01000003">
    <property type="protein sequence ID" value="MQY07178.1"/>
    <property type="molecule type" value="Genomic_DNA"/>
</dbReference>
<protein>
    <submittedName>
        <fullName evidence="7">RNA polymerase sigma factor YlaC</fullName>
    </submittedName>
</protein>
<dbReference type="Pfam" id="PF08281">
    <property type="entry name" value="Sigma70_r4_2"/>
    <property type="match status" value="1"/>
</dbReference>
<dbReference type="InterPro" id="IPR013324">
    <property type="entry name" value="RNA_pol_sigma_r3/r4-like"/>
</dbReference>
<keyword evidence="8" id="KW-1185">Reference proteome</keyword>
<accession>A0A7K0C140</accession>
<dbReference type="Pfam" id="PF04542">
    <property type="entry name" value="Sigma70_r2"/>
    <property type="match status" value="1"/>
</dbReference>
<name>A0A7K0C140_9ACTN</name>
<comment type="caution">
    <text evidence="7">The sequence shown here is derived from an EMBL/GenBank/DDBJ whole genome shotgun (WGS) entry which is preliminary data.</text>
</comment>
<dbReference type="InterPro" id="IPR013249">
    <property type="entry name" value="RNA_pol_sigma70_r4_t2"/>
</dbReference>
<dbReference type="Gene3D" id="1.10.10.10">
    <property type="entry name" value="Winged helix-like DNA-binding domain superfamily/Winged helix DNA-binding domain"/>
    <property type="match status" value="1"/>
</dbReference>
<evidence type="ECO:0000259" key="5">
    <source>
        <dbReference type="Pfam" id="PF04542"/>
    </source>
</evidence>
<dbReference type="AlphaFoldDB" id="A0A7K0C140"/>
<dbReference type="CDD" id="cd06171">
    <property type="entry name" value="Sigma70_r4"/>
    <property type="match status" value="1"/>
</dbReference>
<feature type="domain" description="RNA polymerase sigma factor 70 region 4 type 2" evidence="6">
    <location>
        <begin position="124"/>
        <end position="174"/>
    </location>
</feature>
<comment type="similarity">
    <text evidence="1">Belongs to the sigma-70 factor family. ECF subfamily.</text>
</comment>
<keyword evidence="4" id="KW-0804">Transcription</keyword>
<dbReference type="SUPFAM" id="SSF88659">
    <property type="entry name" value="Sigma3 and sigma4 domains of RNA polymerase sigma factors"/>
    <property type="match status" value="1"/>
</dbReference>
<reference evidence="7 8" key="1">
    <citation type="submission" date="2019-10" db="EMBL/GenBank/DDBJ databases">
        <title>Actinomadura rubteroloni sp. nov. and Actinomadura macrotermitis sp. nov., isolated from the gut of fungus growing-termite Macrotermes natalensis.</title>
        <authorList>
            <person name="Benndorf R."/>
            <person name="Martin K."/>
            <person name="Kuefner M."/>
            <person name="De Beer W."/>
            <person name="Kaster A.-K."/>
            <person name="Vollmers J."/>
            <person name="Poulsen M."/>
            <person name="Beemelmanns C."/>
        </authorList>
    </citation>
    <scope>NUCLEOTIDE SEQUENCE [LARGE SCALE GENOMIC DNA]</scope>
    <source>
        <strain evidence="7 8">RB68</strain>
    </source>
</reference>
<dbReference type="GO" id="GO:0016987">
    <property type="term" value="F:sigma factor activity"/>
    <property type="evidence" value="ECO:0007669"/>
    <property type="project" value="UniProtKB-KW"/>
</dbReference>
<dbReference type="PANTHER" id="PTHR43133:SF25">
    <property type="entry name" value="RNA POLYMERASE SIGMA FACTOR RFAY-RELATED"/>
    <property type="match status" value="1"/>
</dbReference>
<proteinExistence type="inferred from homology"/>
<evidence type="ECO:0000259" key="6">
    <source>
        <dbReference type="Pfam" id="PF08281"/>
    </source>
</evidence>
<dbReference type="OrthoDB" id="5518337at2"/>
<dbReference type="SUPFAM" id="SSF88946">
    <property type="entry name" value="Sigma2 domain of RNA polymerase sigma factors"/>
    <property type="match status" value="1"/>
</dbReference>
<keyword evidence="3" id="KW-0731">Sigma factor</keyword>
<feature type="domain" description="RNA polymerase sigma-70 region 2" evidence="5">
    <location>
        <begin position="26"/>
        <end position="90"/>
    </location>
</feature>
<organism evidence="7 8">
    <name type="scientific">Actinomadura macrotermitis</name>
    <dbReference type="NCBI Taxonomy" id="2585200"/>
    <lineage>
        <taxon>Bacteria</taxon>
        <taxon>Bacillati</taxon>
        <taxon>Actinomycetota</taxon>
        <taxon>Actinomycetes</taxon>
        <taxon>Streptosporangiales</taxon>
        <taxon>Thermomonosporaceae</taxon>
        <taxon>Actinomadura</taxon>
    </lineage>
</organism>
<dbReference type="InterPro" id="IPR007627">
    <property type="entry name" value="RNA_pol_sigma70_r2"/>
</dbReference>
<dbReference type="NCBIfam" id="TIGR02937">
    <property type="entry name" value="sigma70-ECF"/>
    <property type="match status" value="1"/>
</dbReference>
<evidence type="ECO:0000313" key="8">
    <source>
        <dbReference type="Proteomes" id="UP000487268"/>
    </source>
</evidence>
<evidence type="ECO:0000313" key="7">
    <source>
        <dbReference type="EMBL" id="MQY07178.1"/>
    </source>
</evidence>
<dbReference type="Proteomes" id="UP000487268">
    <property type="component" value="Unassembled WGS sequence"/>
</dbReference>
<dbReference type="PANTHER" id="PTHR43133">
    <property type="entry name" value="RNA POLYMERASE ECF-TYPE SIGMA FACTO"/>
    <property type="match status" value="1"/>
</dbReference>
<dbReference type="InterPro" id="IPR039425">
    <property type="entry name" value="RNA_pol_sigma-70-like"/>
</dbReference>
<keyword evidence="2" id="KW-0805">Transcription regulation</keyword>
<dbReference type="GO" id="GO:0003677">
    <property type="term" value="F:DNA binding"/>
    <property type="evidence" value="ECO:0007669"/>
    <property type="project" value="InterPro"/>
</dbReference>
<evidence type="ECO:0000256" key="4">
    <source>
        <dbReference type="ARBA" id="ARBA00023163"/>
    </source>
</evidence>
<evidence type="ECO:0000256" key="2">
    <source>
        <dbReference type="ARBA" id="ARBA00023015"/>
    </source>
</evidence>
<dbReference type="InterPro" id="IPR036388">
    <property type="entry name" value="WH-like_DNA-bd_sf"/>
</dbReference>